<sequence length="447" mass="50181">MKRRFSLISQAATTLTIVDSMIIHRQLHTQPASGSENTSSHHQGNSTTSQQQLQAEEALSQLLSSPSHRARPLKRQKLNNSTPQRHSHANVVDLDESLSLTHAESCDLDEDVLFGDCSDEHHTMDSGSSASPASTHHSGGGAVNMGNTSSALSFTFDDFVDTIVGADMDFHTPHVLNPSLSERLLETTHQHHRHHDSAVDESAQHVAGIQDVNSEQEHSSDEDSCSSSAVETENFFRDLLTAEWKHYRDECRIGSLRSNAKLKFHDRDQVLVWRPKKVIRILLRQKSPFKSLKAALYYRKPKSDQWILSDHTNEFCATSNLPVTINPKDEKAGWMEIKHLGKFVPKKMAALRANNIFYKLSLLVQFDNELPLEVSVVFKIDNNKTYQNGITRIDGLTVDANHCLETTPTAAFGENFEHNSLKHMSLRRIGDDETCNFDELVDVIKAD</sequence>
<feature type="compositionally biased region" description="Polar residues" evidence="1">
    <location>
        <begin position="28"/>
        <end position="45"/>
    </location>
</feature>
<dbReference type="EMBL" id="HBGD01003759">
    <property type="protein sequence ID" value="CAD9079839.1"/>
    <property type="molecule type" value="Transcribed_RNA"/>
</dbReference>
<feature type="compositionally biased region" description="Polar residues" evidence="1">
    <location>
        <begin position="125"/>
        <end position="137"/>
    </location>
</feature>
<feature type="compositionally biased region" description="Basic residues" evidence="1">
    <location>
        <begin position="68"/>
        <end position="77"/>
    </location>
</feature>
<name>A0A7S1KNJ2_9EUKA</name>
<feature type="region of interest" description="Disordered" evidence="1">
    <location>
        <begin position="122"/>
        <end position="142"/>
    </location>
</feature>
<protein>
    <submittedName>
        <fullName evidence="2">Uncharacterized protein</fullName>
    </submittedName>
</protein>
<feature type="region of interest" description="Disordered" evidence="1">
    <location>
        <begin position="27"/>
        <end position="91"/>
    </location>
</feature>
<gene>
    <name evidence="2" type="ORF">PCOS0759_LOCUS3079</name>
</gene>
<reference evidence="2" key="1">
    <citation type="submission" date="2021-01" db="EMBL/GenBank/DDBJ databases">
        <authorList>
            <person name="Corre E."/>
            <person name="Pelletier E."/>
            <person name="Niang G."/>
            <person name="Scheremetjew M."/>
            <person name="Finn R."/>
            <person name="Kale V."/>
            <person name="Holt S."/>
            <person name="Cochrane G."/>
            <person name="Meng A."/>
            <person name="Brown T."/>
            <person name="Cohen L."/>
        </authorList>
    </citation>
    <scope>NUCLEOTIDE SEQUENCE</scope>
    <source>
        <strain evidence="2">WS</strain>
    </source>
</reference>
<feature type="compositionally biased region" description="Low complexity" evidence="1">
    <location>
        <begin position="46"/>
        <end position="65"/>
    </location>
</feature>
<proteinExistence type="predicted"/>
<evidence type="ECO:0000313" key="2">
    <source>
        <dbReference type="EMBL" id="CAD9079839.1"/>
    </source>
</evidence>
<organism evidence="2">
    <name type="scientific">Percolomonas cosmopolitus</name>
    <dbReference type="NCBI Taxonomy" id="63605"/>
    <lineage>
        <taxon>Eukaryota</taxon>
        <taxon>Discoba</taxon>
        <taxon>Heterolobosea</taxon>
        <taxon>Tetramitia</taxon>
        <taxon>Eutetramitia</taxon>
        <taxon>Percolomonadidae</taxon>
        <taxon>Percolomonas</taxon>
    </lineage>
</organism>
<dbReference type="AlphaFoldDB" id="A0A7S1KNJ2"/>
<accession>A0A7S1KNJ2</accession>
<evidence type="ECO:0000256" key="1">
    <source>
        <dbReference type="SAM" id="MobiDB-lite"/>
    </source>
</evidence>